<evidence type="ECO:0000259" key="7">
    <source>
        <dbReference type="Pfam" id="PF01435"/>
    </source>
</evidence>
<evidence type="ECO:0000256" key="4">
    <source>
        <dbReference type="ARBA" id="ARBA00022801"/>
    </source>
</evidence>
<keyword evidence="6" id="KW-0482">Metalloprotease</keyword>
<dbReference type="STRING" id="1122133.SAMN02745157_2335"/>
<evidence type="ECO:0000313" key="9">
    <source>
        <dbReference type="Proteomes" id="UP000184485"/>
    </source>
</evidence>
<keyword evidence="9" id="KW-1185">Reference proteome</keyword>
<evidence type="ECO:0000313" key="8">
    <source>
        <dbReference type="EMBL" id="SHF53461.1"/>
    </source>
</evidence>
<accession>A0A1M5CFI1</accession>
<dbReference type="InterPro" id="IPR001915">
    <property type="entry name" value="Peptidase_M48"/>
</dbReference>
<evidence type="ECO:0000256" key="3">
    <source>
        <dbReference type="ARBA" id="ARBA00022723"/>
    </source>
</evidence>
<dbReference type="AlphaFoldDB" id="A0A1M5CFI1"/>
<dbReference type="EMBL" id="FQUP01000002">
    <property type="protein sequence ID" value="SHF53461.1"/>
    <property type="molecule type" value="Genomic_DNA"/>
</dbReference>
<dbReference type="CDD" id="cd07324">
    <property type="entry name" value="M48C_Oma1-like"/>
    <property type="match status" value="1"/>
</dbReference>
<comment type="cofactor">
    <cofactor evidence="1">
        <name>Zn(2+)</name>
        <dbReference type="ChEBI" id="CHEBI:29105"/>
    </cofactor>
</comment>
<dbReference type="GO" id="GO:0051603">
    <property type="term" value="P:proteolysis involved in protein catabolic process"/>
    <property type="evidence" value="ECO:0007669"/>
    <property type="project" value="TreeGrafter"/>
</dbReference>
<evidence type="ECO:0000256" key="2">
    <source>
        <dbReference type="ARBA" id="ARBA00022670"/>
    </source>
</evidence>
<protein>
    <submittedName>
        <fullName evidence="8">Putative Zn-dependent protease</fullName>
    </submittedName>
</protein>
<keyword evidence="3" id="KW-0479">Metal-binding</keyword>
<reference evidence="8 9" key="1">
    <citation type="submission" date="2016-11" db="EMBL/GenBank/DDBJ databases">
        <authorList>
            <person name="Jaros S."/>
            <person name="Januszkiewicz K."/>
            <person name="Wedrychowicz H."/>
        </authorList>
    </citation>
    <scope>NUCLEOTIDE SEQUENCE [LARGE SCALE GENOMIC DNA]</scope>
    <source>
        <strain evidence="8 9">DSM 19436</strain>
    </source>
</reference>
<dbReference type="GO" id="GO:0004222">
    <property type="term" value="F:metalloendopeptidase activity"/>
    <property type="evidence" value="ECO:0007669"/>
    <property type="project" value="InterPro"/>
</dbReference>
<dbReference type="OrthoDB" id="9810445at2"/>
<dbReference type="Pfam" id="PF01435">
    <property type="entry name" value="Peptidase_M48"/>
    <property type="match status" value="1"/>
</dbReference>
<evidence type="ECO:0000256" key="5">
    <source>
        <dbReference type="ARBA" id="ARBA00022833"/>
    </source>
</evidence>
<dbReference type="PANTHER" id="PTHR22726:SF1">
    <property type="entry name" value="METALLOENDOPEPTIDASE OMA1, MITOCHONDRIAL"/>
    <property type="match status" value="1"/>
</dbReference>
<organism evidence="8 9">
    <name type="scientific">Kaistia soli DSM 19436</name>
    <dbReference type="NCBI Taxonomy" id="1122133"/>
    <lineage>
        <taxon>Bacteria</taxon>
        <taxon>Pseudomonadati</taxon>
        <taxon>Pseudomonadota</taxon>
        <taxon>Alphaproteobacteria</taxon>
        <taxon>Hyphomicrobiales</taxon>
        <taxon>Kaistiaceae</taxon>
        <taxon>Kaistia</taxon>
    </lineage>
</organism>
<dbReference type="GO" id="GO:0016020">
    <property type="term" value="C:membrane"/>
    <property type="evidence" value="ECO:0007669"/>
    <property type="project" value="TreeGrafter"/>
</dbReference>
<keyword evidence="4" id="KW-0378">Hydrolase</keyword>
<gene>
    <name evidence="8" type="ORF">SAMN02745157_2335</name>
</gene>
<sequence>MANDSAVGGNISGTARRRPGIAAALLAAILLAGCTTASLEGTYGPPPTVAGAPTQPPVDPEQARIGAEQHPRIVASYGGVYHDDKLEQTLARIVGRAVAASDDPSQSYRITILNSPSVNAFALPGGYLYVTRGLLALANDSSEVAAVIAHEMGHVTANHAMQRQNKAQAAVIVSRVVTDVLQDGDAGKVALASSQRTLAAFSQQQELEADAIGVRTIGKAGYDPFAAARFLDLMGRYSAYKSAGTVQDKRPDFLASHPATPQRVELAIRAARQFGAPGIGEVDRDRYLAGINGIVYGDDPSQGFVRGKTFMHPSLGVGFTVPDGFVLDNTSDAVLATGPDGTALRFDGANLPAGSSLSAYIASGWVNGLDTTTIKTFTVNGLEAASARAEAKGWVFRIAVIRVGDSATYRFIFANESDTPGLERAADATVASFRRLTPQEAAALQPLRIRVVTVQPGDTIASMAAKMRGVERPEDLFLILNDIKPGTGLPAVGEKVKIVGE</sequence>
<dbReference type="Gene3D" id="3.30.2010.10">
    <property type="entry name" value="Metalloproteases ('zincins'), catalytic domain"/>
    <property type="match status" value="1"/>
</dbReference>
<dbReference type="PANTHER" id="PTHR22726">
    <property type="entry name" value="METALLOENDOPEPTIDASE OMA1"/>
    <property type="match status" value="1"/>
</dbReference>
<keyword evidence="5" id="KW-0862">Zinc</keyword>
<evidence type="ECO:0000256" key="1">
    <source>
        <dbReference type="ARBA" id="ARBA00001947"/>
    </source>
</evidence>
<evidence type="ECO:0000256" key="6">
    <source>
        <dbReference type="ARBA" id="ARBA00023049"/>
    </source>
</evidence>
<dbReference type="GO" id="GO:0046872">
    <property type="term" value="F:metal ion binding"/>
    <property type="evidence" value="ECO:0007669"/>
    <property type="project" value="UniProtKB-KW"/>
</dbReference>
<keyword evidence="2 8" id="KW-0645">Protease</keyword>
<proteinExistence type="predicted"/>
<dbReference type="RefSeq" id="WP_084527222.1">
    <property type="nucleotide sequence ID" value="NZ_FQUP01000002.1"/>
</dbReference>
<feature type="domain" description="Peptidase M48" evidence="7">
    <location>
        <begin position="87"/>
        <end position="265"/>
    </location>
</feature>
<dbReference type="InterPro" id="IPR051156">
    <property type="entry name" value="Mito/Outer_Membr_Metalloprot"/>
</dbReference>
<dbReference type="Proteomes" id="UP000184485">
    <property type="component" value="Unassembled WGS sequence"/>
</dbReference>
<name>A0A1M5CFI1_9HYPH</name>